<dbReference type="InterPro" id="IPR011877">
    <property type="entry name" value="Ribokinase"/>
</dbReference>
<dbReference type="Gene3D" id="3.40.1190.20">
    <property type="match status" value="1"/>
</dbReference>
<evidence type="ECO:0000313" key="14">
    <source>
        <dbReference type="EMBL" id="TDQ83220.1"/>
    </source>
</evidence>
<dbReference type="PRINTS" id="PR00990">
    <property type="entry name" value="RIBOKINASE"/>
</dbReference>
<comment type="similarity">
    <text evidence="12">Belongs to the carbohydrate kinase PfkB family. Ribokinase subfamily.</text>
</comment>
<dbReference type="GO" id="GO:0046872">
    <property type="term" value="F:metal ion binding"/>
    <property type="evidence" value="ECO:0007669"/>
    <property type="project" value="UniProtKB-KW"/>
</dbReference>
<accession>A0A4V3DEV1</accession>
<comment type="subcellular location">
    <subcellularLocation>
        <location evidence="12">Cytoplasm</location>
    </subcellularLocation>
</comment>
<feature type="binding site" evidence="12">
    <location>
        <position position="255"/>
    </location>
    <ligand>
        <name>K(+)</name>
        <dbReference type="ChEBI" id="CHEBI:29103"/>
    </ligand>
</feature>
<feature type="binding site" evidence="12">
    <location>
        <begin position="45"/>
        <end position="49"/>
    </location>
    <ligand>
        <name>substrate</name>
    </ligand>
</feature>
<keyword evidence="4 12" id="KW-0808">Transferase</keyword>
<comment type="activity regulation">
    <text evidence="12">Activated by a monovalent cation that binds near, but not in, the active site. The most likely occupant of the site in vivo is potassium. Ion binding induces a conformational change that may alter substrate affinity.</text>
</comment>
<feature type="binding site" evidence="12">
    <location>
        <position position="292"/>
    </location>
    <ligand>
        <name>K(+)</name>
        <dbReference type="ChEBI" id="CHEBI:29103"/>
    </ligand>
</feature>
<keyword evidence="9 12" id="KW-0460">Magnesium</keyword>
<dbReference type="CDD" id="cd01174">
    <property type="entry name" value="ribokinase"/>
    <property type="match status" value="1"/>
</dbReference>
<keyword evidence="8 12" id="KW-0067">ATP-binding</keyword>
<comment type="similarity">
    <text evidence="1">Belongs to the carbohydrate kinase pfkB family.</text>
</comment>
<evidence type="ECO:0000256" key="12">
    <source>
        <dbReference type="HAMAP-Rule" id="MF_01987"/>
    </source>
</evidence>
<feature type="binding site" evidence="12">
    <location>
        <position position="259"/>
    </location>
    <ligand>
        <name>substrate</name>
    </ligand>
</feature>
<feature type="binding site" evidence="12">
    <location>
        <begin position="226"/>
        <end position="231"/>
    </location>
    <ligand>
        <name>ATP</name>
        <dbReference type="ChEBI" id="CHEBI:30616"/>
    </ligand>
</feature>
<evidence type="ECO:0000256" key="5">
    <source>
        <dbReference type="ARBA" id="ARBA00022723"/>
    </source>
</evidence>
<feature type="binding site" evidence="12">
    <location>
        <position position="190"/>
    </location>
    <ligand>
        <name>ATP</name>
        <dbReference type="ChEBI" id="CHEBI:30616"/>
    </ligand>
</feature>
<comment type="caution">
    <text evidence="12">Lacks conserved residue(s) required for the propagation of feature annotation.</text>
</comment>
<feature type="active site" description="Proton acceptor" evidence="12">
    <location>
        <position position="259"/>
    </location>
</feature>
<comment type="subunit">
    <text evidence="12">Homodimer.</text>
</comment>
<dbReference type="UniPathway" id="UPA00916">
    <property type="reaction ID" value="UER00889"/>
</dbReference>
<dbReference type="Pfam" id="PF00294">
    <property type="entry name" value="PfkB"/>
    <property type="match status" value="1"/>
</dbReference>
<keyword evidence="12" id="KW-0963">Cytoplasm</keyword>
<evidence type="ECO:0000256" key="1">
    <source>
        <dbReference type="ARBA" id="ARBA00005380"/>
    </source>
</evidence>
<dbReference type="Proteomes" id="UP000295783">
    <property type="component" value="Unassembled WGS sequence"/>
</dbReference>
<dbReference type="OrthoDB" id="9792663at2"/>
<comment type="function">
    <text evidence="12">Catalyzes the phosphorylation of ribose at O-5 in a reaction requiring ATP and magnesium. The resulting D-ribose-5-phosphate can then be used either for sythesis of nucleotides, histidine, and tryptophan, or as a component of the pentose phosphate pathway.</text>
</comment>
<keyword evidence="15" id="KW-1185">Reference proteome</keyword>
<feature type="domain" description="Carbohydrate kinase PfkB" evidence="13">
    <location>
        <begin position="9"/>
        <end position="300"/>
    </location>
</feature>
<dbReference type="PROSITE" id="PS00584">
    <property type="entry name" value="PFKB_KINASES_2"/>
    <property type="match status" value="1"/>
</dbReference>
<dbReference type="InterPro" id="IPR002173">
    <property type="entry name" value="Carboh/pur_kinase_PfkB_CS"/>
</dbReference>
<evidence type="ECO:0000256" key="9">
    <source>
        <dbReference type="ARBA" id="ARBA00022842"/>
    </source>
</evidence>
<evidence type="ECO:0000256" key="6">
    <source>
        <dbReference type="ARBA" id="ARBA00022741"/>
    </source>
</evidence>
<feature type="binding site" evidence="12">
    <location>
        <begin position="17"/>
        <end position="19"/>
    </location>
    <ligand>
        <name>substrate</name>
    </ligand>
</feature>
<evidence type="ECO:0000256" key="11">
    <source>
        <dbReference type="ARBA" id="ARBA00023277"/>
    </source>
</evidence>
<dbReference type="PANTHER" id="PTHR10584">
    <property type="entry name" value="SUGAR KINASE"/>
    <property type="match status" value="1"/>
</dbReference>
<dbReference type="AlphaFoldDB" id="A0A4V3DEV1"/>
<evidence type="ECO:0000256" key="3">
    <source>
        <dbReference type="ARBA" id="ARBA00016943"/>
    </source>
</evidence>
<evidence type="ECO:0000256" key="4">
    <source>
        <dbReference type="ARBA" id="ARBA00022679"/>
    </source>
</evidence>
<dbReference type="GO" id="GO:0005524">
    <property type="term" value="F:ATP binding"/>
    <property type="evidence" value="ECO:0007669"/>
    <property type="project" value="UniProtKB-UniRule"/>
</dbReference>
<gene>
    <name evidence="12" type="primary">rbsK</name>
    <name evidence="14" type="ORF">A8950_1506</name>
</gene>
<protein>
    <recommendedName>
        <fullName evidence="3 12">Ribokinase</fullName>
        <shortName evidence="12">RK</shortName>
        <ecNumber evidence="2 12">2.7.1.15</ecNumber>
    </recommendedName>
</protein>
<dbReference type="GO" id="GO:0004747">
    <property type="term" value="F:ribokinase activity"/>
    <property type="evidence" value="ECO:0007669"/>
    <property type="project" value="UniProtKB-UniRule"/>
</dbReference>
<evidence type="ECO:0000313" key="15">
    <source>
        <dbReference type="Proteomes" id="UP000295783"/>
    </source>
</evidence>
<dbReference type="InterPro" id="IPR029056">
    <property type="entry name" value="Ribokinase-like"/>
</dbReference>
<proteinExistence type="inferred from homology"/>
<organism evidence="14 15">
    <name type="scientific">Dongia mobilis</name>
    <dbReference type="NCBI Taxonomy" id="578943"/>
    <lineage>
        <taxon>Bacteria</taxon>
        <taxon>Pseudomonadati</taxon>
        <taxon>Pseudomonadota</taxon>
        <taxon>Alphaproteobacteria</taxon>
        <taxon>Rhodospirillales</taxon>
        <taxon>Dongiaceae</taxon>
        <taxon>Dongia</taxon>
    </lineage>
</organism>
<comment type="pathway">
    <text evidence="12">Carbohydrate metabolism; D-ribose degradation; D-ribose 5-phosphate from beta-D-ribopyranose: step 2/2.</text>
</comment>
<dbReference type="NCBIfam" id="TIGR02152">
    <property type="entry name" value="D_ribokin_bact"/>
    <property type="match status" value="1"/>
</dbReference>
<reference evidence="14 15" key="1">
    <citation type="submission" date="2019-03" db="EMBL/GenBank/DDBJ databases">
        <title>Genomic Encyclopedia of Type Strains, Phase III (KMG-III): the genomes of soil and plant-associated and newly described type strains.</title>
        <authorList>
            <person name="Whitman W."/>
        </authorList>
    </citation>
    <scope>NUCLEOTIDE SEQUENCE [LARGE SCALE GENOMIC DNA]</scope>
    <source>
        <strain evidence="14 15">CGMCC 1.7660</strain>
    </source>
</reference>
<dbReference type="GO" id="GO:0019303">
    <property type="term" value="P:D-ribose catabolic process"/>
    <property type="evidence" value="ECO:0007669"/>
    <property type="project" value="UniProtKB-UniRule"/>
</dbReference>
<dbReference type="EC" id="2.7.1.15" evidence="2 12"/>
<comment type="catalytic activity">
    <reaction evidence="12">
        <text>D-ribose + ATP = D-ribose 5-phosphate + ADP + H(+)</text>
        <dbReference type="Rhea" id="RHEA:13697"/>
        <dbReference type="ChEBI" id="CHEBI:15378"/>
        <dbReference type="ChEBI" id="CHEBI:30616"/>
        <dbReference type="ChEBI" id="CHEBI:47013"/>
        <dbReference type="ChEBI" id="CHEBI:78346"/>
        <dbReference type="ChEBI" id="CHEBI:456216"/>
        <dbReference type="EC" id="2.7.1.15"/>
    </reaction>
</comment>
<dbReference type="SUPFAM" id="SSF53613">
    <property type="entry name" value="Ribokinase-like"/>
    <property type="match status" value="1"/>
</dbReference>
<keyword evidence="7 12" id="KW-0418">Kinase</keyword>
<evidence type="ECO:0000259" key="13">
    <source>
        <dbReference type="Pfam" id="PF00294"/>
    </source>
</evidence>
<keyword evidence="11 12" id="KW-0119">Carbohydrate metabolism</keyword>
<name>A0A4V3DEV1_9PROT</name>
<evidence type="ECO:0000256" key="10">
    <source>
        <dbReference type="ARBA" id="ARBA00022958"/>
    </source>
</evidence>
<dbReference type="HAMAP" id="MF_01987">
    <property type="entry name" value="Ribokinase"/>
    <property type="match status" value="1"/>
</dbReference>
<keyword evidence="6 12" id="KW-0547">Nucleotide-binding</keyword>
<keyword evidence="5 12" id="KW-0479">Metal-binding</keyword>
<feature type="binding site" evidence="12">
    <location>
        <position position="253"/>
    </location>
    <ligand>
        <name>K(+)</name>
        <dbReference type="ChEBI" id="CHEBI:29103"/>
    </ligand>
</feature>
<evidence type="ECO:0000256" key="8">
    <source>
        <dbReference type="ARBA" id="ARBA00022840"/>
    </source>
</evidence>
<dbReference type="InterPro" id="IPR002139">
    <property type="entry name" value="Ribo/fructo_kinase"/>
</dbReference>
<evidence type="ECO:0000256" key="2">
    <source>
        <dbReference type="ARBA" id="ARBA00012035"/>
    </source>
</evidence>
<dbReference type="PANTHER" id="PTHR10584:SF166">
    <property type="entry name" value="RIBOKINASE"/>
    <property type="match status" value="1"/>
</dbReference>
<feature type="binding site" evidence="12">
    <location>
        <begin position="258"/>
        <end position="259"/>
    </location>
    <ligand>
        <name>ATP</name>
        <dbReference type="ChEBI" id="CHEBI:30616"/>
    </ligand>
</feature>
<dbReference type="GO" id="GO:0005829">
    <property type="term" value="C:cytosol"/>
    <property type="evidence" value="ECO:0007669"/>
    <property type="project" value="TreeGrafter"/>
</dbReference>
<comment type="cofactor">
    <cofactor evidence="12">
        <name>Mg(2+)</name>
        <dbReference type="ChEBI" id="CHEBI:18420"/>
    </cofactor>
    <text evidence="12">Requires a divalent cation, most likely magnesium in vivo, as an electrophilic catalyst to aid phosphoryl group transfer. It is the chelate of the metal and the nucleotide that is the actual substrate.</text>
</comment>
<sequence>MNAIKSQQGVVVLGIFVADLAFMGDRMPKMGETIAGSGFKMGPGGKGSNQSVAAARAGAKVTFVSKIGRDAFGEIAQKTWAAEGIDARVGVSDVDPSGVAFIHVNDRTGENAIIVYAGAAGTISPADVDAVADAIRGARVFVTQLEQPVAAAQRGLEIARAAGVTTVFNPAPAEKFPDAIYPLCDFIVPNESEAAAIVGFELADLDAARRAGDVLLRKGVRNALITLGERGALLHGSDQSIHIPATAGGKVIDTAGAGDAFVGGFAAAIAEGMSAPAAVKFGCATAGISVTRRGTAPAMPLRAEIDSLLAG</sequence>
<feature type="binding site" evidence="12">
    <location>
        <position position="146"/>
    </location>
    <ligand>
        <name>substrate</name>
    </ligand>
</feature>
<keyword evidence="10 12" id="KW-0630">Potassium</keyword>
<comment type="caution">
    <text evidence="14">The sequence shown here is derived from an EMBL/GenBank/DDBJ whole genome shotgun (WGS) entry which is preliminary data.</text>
</comment>
<feature type="binding site" evidence="12">
    <location>
        <position position="294"/>
    </location>
    <ligand>
        <name>K(+)</name>
        <dbReference type="ChEBI" id="CHEBI:29103"/>
    </ligand>
</feature>
<dbReference type="EMBL" id="SNYW01000007">
    <property type="protein sequence ID" value="TDQ83220.1"/>
    <property type="molecule type" value="Genomic_DNA"/>
</dbReference>
<evidence type="ECO:0000256" key="7">
    <source>
        <dbReference type="ARBA" id="ARBA00022777"/>
    </source>
</evidence>
<dbReference type="InterPro" id="IPR011611">
    <property type="entry name" value="PfkB_dom"/>
</dbReference>
<feature type="binding site" evidence="12">
    <location>
        <position position="289"/>
    </location>
    <ligand>
        <name>K(+)</name>
        <dbReference type="ChEBI" id="CHEBI:29103"/>
    </ligand>
</feature>
<dbReference type="RefSeq" id="WP_133612993.1">
    <property type="nucleotide sequence ID" value="NZ_SNYW01000007.1"/>
</dbReference>